<reference evidence="2" key="1">
    <citation type="journal article" date="2014" name="Int. J. Syst. Evol. Microbiol.">
        <title>Complete genome sequence of Corynebacterium casei LMG S-19264T (=DSM 44701T), isolated from a smear-ripened cheese.</title>
        <authorList>
            <consortium name="US DOE Joint Genome Institute (JGI-PGF)"/>
            <person name="Walter F."/>
            <person name="Albersmeier A."/>
            <person name="Kalinowski J."/>
            <person name="Ruckert C."/>
        </authorList>
    </citation>
    <scope>NUCLEOTIDE SEQUENCE</scope>
    <source>
        <strain evidence="2">CGMCC 1.16067</strain>
    </source>
</reference>
<dbReference type="InterPro" id="IPR050789">
    <property type="entry name" value="Diverse_Enzym_Activities"/>
</dbReference>
<dbReference type="EMBL" id="BMKQ01000001">
    <property type="protein sequence ID" value="GGF44101.1"/>
    <property type="molecule type" value="Genomic_DNA"/>
</dbReference>
<name>A0A917BH47_9ACTN</name>
<dbReference type="Gene3D" id="3.40.710.10">
    <property type="entry name" value="DD-peptidase/beta-lactamase superfamily"/>
    <property type="match status" value="1"/>
</dbReference>
<evidence type="ECO:0000259" key="1">
    <source>
        <dbReference type="Pfam" id="PF00144"/>
    </source>
</evidence>
<proteinExistence type="predicted"/>
<sequence length="381" mass="39922">MTEPSGPESRLAGLQMVNPHLAEGSGSLGRTYVDVPGSGEPLPSDPGPLGVAIDGAGRRHDLAGWLAATYATSLVVVRGGTVVHEWYADGLGPGDLFLGASMTKSALAHLVGDAVAAGDLSLDDPVVDLVPELAGSGWATCTVADVASMTSGVDWVEDHRDPDGPASRLVGAFAGSGGSSRALLTRVGPAEPPGTRFEYCTADSQVLDWVRERATGRTYVEATAAMWRTLGCEHGAVVGTDDEGVAMAGGALAATARDWARVGLHQLAGGEWVELSSRPAYPWLRPGRLPSSISALLGFGMHWWPLDDAGRQVTADGSRGQFCFVDRDREVVVVKTSQWPYADPWADRQYRDLSILGLAAIADADTGTTTSSTTIDREEPS</sequence>
<dbReference type="InterPro" id="IPR012338">
    <property type="entry name" value="Beta-lactam/transpept-like"/>
</dbReference>
<evidence type="ECO:0000313" key="2">
    <source>
        <dbReference type="EMBL" id="GGF44101.1"/>
    </source>
</evidence>
<dbReference type="Pfam" id="PF00144">
    <property type="entry name" value="Beta-lactamase"/>
    <property type="match status" value="1"/>
</dbReference>
<dbReference type="RefSeq" id="WP_188779419.1">
    <property type="nucleotide sequence ID" value="NZ_BMKQ01000001.1"/>
</dbReference>
<dbReference type="PANTHER" id="PTHR43283">
    <property type="entry name" value="BETA-LACTAMASE-RELATED"/>
    <property type="match status" value="1"/>
</dbReference>
<dbReference type="PANTHER" id="PTHR43283:SF7">
    <property type="entry name" value="BETA-LACTAMASE-RELATED DOMAIN-CONTAINING PROTEIN"/>
    <property type="match status" value="1"/>
</dbReference>
<gene>
    <name evidence="2" type="ORF">GCM10011519_17410</name>
</gene>
<comment type="caution">
    <text evidence="2">The sequence shown here is derived from an EMBL/GenBank/DDBJ whole genome shotgun (WGS) entry which is preliminary data.</text>
</comment>
<evidence type="ECO:0000313" key="3">
    <source>
        <dbReference type="Proteomes" id="UP000649179"/>
    </source>
</evidence>
<accession>A0A917BH47</accession>
<protein>
    <recommendedName>
        <fullName evidence="1">Beta-lactamase-related domain-containing protein</fullName>
    </recommendedName>
</protein>
<keyword evidence="3" id="KW-1185">Reference proteome</keyword>
<dbReference type="Proteomes" id="UP000649179">
    <property type="component" value="Unassembled WGS sequence"/>
</dbReference>
<feature type="domain" description="Beta-lactamase-related" evidence="1">
    <location>
        <begin position="73"/>
        <end position="352"/>
    </location>
</feature>
<dbReference type="AlphaFoldDB" id="A0A917BH47"/>
<reference evidence="2" key="2">
    <citation type="submission" date="2020-09" db="EMBL/GenBank/DDBJ databases">
        <authorList>
            <person name="Sun Q."/>
            <person name="Zhou Y."/>
        </authorList>
    </citation>
    <scope>NUCLEOTIDE SEQUENCE</scope>
    <source>
        <strain evidence="2">CGMCC 1.16067</strain>
    </source>
</reference>
<dbReference type="SUPFAM" id="SSF56601">
    <property type="entry name" value="beta-lactamase/transpeptidase-like"/>
    <property type="match status" value="1"/>
</dbReference>
<dbReference type="InterPro" id="IPR001466">
    <property type="entry name" value="Beta-lactam-related"/>
</dbReference>
<organism evidence="2 3">
    <name type="scientific">Marmoricola endophyticus</name>
    <dbReference type="NCBI Taxonomy" id="2040280"/>
    <lineage>
        <taxon>Bacteria</taxon>
        <taxon>Bacillati</taxon>
        <taxon>Actinomycetota</taxon>
        <taxon>Actinomycetes</taxon>
        <taxon>Propionibacteriales</taxon>
        <taxon>Nocardioidaceae</taxon>
        <taxon>Marmoricola</taxon>
    </lineage>
</organism>